<dbReference type="AlphaFoldDB" id="A0A9W9CJ40"/>
<evidence type="ECO:0000313" key="4">
    <source>
        <dbReference type="Proteomes" id="UP001140560"/>
    </source>
</evidence>
<evidence type="ECO:0000313" key="3">
    <source>
        <dbReference type="EMBL" id="KAJ4365177.1"/>
    </source>
</evidence>
<evidence type="ECO:0000256" key="2">
    <source>
        <dbReference type="SAM" id="SignalP"/>
    </source>
</evidence>
<name>A0A9W9CJ40_9PLEO</name>
<comment type="caution">
    <text evidence="3">The sequence shown here is derived from an EMBL/GenBank/DDBJ whole genome shotgun (WGS) entry which is preliminary data.</text>
</comment>
<sequence>MRFSAISLFAAGLVVTMAQDVGKVALCNDCWQLGTGAPTCSDNNYIHWGPEDGVDGECDDPPSVFDSPCEADSSSNIETPLGEGPYTPEPDCDANAENGTLMGTIVGLRSGGPGGGVFKYNCYKELDTFTNVCGFTYACNIYLICRQA</sequence>
<accession>A0A9W9CJ40</accession>
<reference evidence="3" key="1">
    <citation type="submission" date="2022-10" db="EMBL/GenBank/DDBJ databases">
        <title>Tapping the CABI collections for fungal endophytes: first genome assemblies for Collariella, Neodidymelliopsis, Ascochyta clinopodiicola, Didymella pomorum, Didymosphaeria variabile, Neocosmospora piperis and Neocucurbitaria cava.</title>
        <authorList>
            <person name="Hill R."/>
        </authorList>
    </citation>
    <scope>NUCLEOTIDE SEQUENCE</scope>
    <source>
        <strain evidence="3">IMI 356814</strain>
    </source>
</reference>
<keyword evidence="4" id="KW-1185">Reference proteome</keyword>
<dbReference type="Proteomes" id="UP001140560">
    <property type="component" value="Unassembled WGS sequence"/>
</dbReference>
<proteinExistence type="predicted"/>
<feature type="chain" id="PRO_5040936108" evidence="2">
    <location>
        <begin position="19"/>
        <end position="148"/>
    </location>
</feature>
<dbReference type="OrthoDB" id="3775766at2759"/>
<dbReference type="EMBL" id="JAPEUY010000016">
    <property type="protein sequence ID" value="KAJ4365177.1"/>
    <property type="molecule type" value="Genomic_DNA"/>
</dbReference>
<protein>
    <submittedName>
        <fullName evidence="3">Uncharacterized protein</fullName>
    </submittedName>
</protein>
<evidence type="ECO:0000256" key="1">
    <source>
        <dbReference type="SAM" id="MobiDB-lite"/>
    </source>
</evidence>
<feature type="signal peptide" evidence="2">
    <location>
        <begin position="1"/>
        <end position="18"/>
    </location>
</feature>
<keyword evidence="2" id="KW-0732">Signal</keyword>
<feature type="region of interest" description="Disordered" evidence="1">
    <location>
        <begin position="69"/>
        <end position="90"/>
    </location>
</feature>
<gene>
    <name evidence="3" type="ORF">N0V83_008795</name>
</gene>
<organism evidence="3 4">
    <name type="scientific">Neocucurbitaria cava</name>
    <dbReference type="NCBI Taxonomy" id="798079"/>
    <lineage>
        <taxon>Eukaryota</taxon>
        <taxon>Fungi</taxon>
        <taxon>Dikarya</taxon>
        <taxon>Ascomycota</taxon>
        <taxon>Pezizomycotina</taxon>
        <taxon>Dothideomycetes</taxon>
        <taxon>Pleosporomycetidae</taxon>
        <taxon>Pleosporales</taxon>
        <taxon>Pleosporineae</taxon>
        <taxon>Cucurbitariaceae</taxon>
        <taxon>Neocucurbitaria</taxon>
    </lineage>
</organism>